<evidence type="ECO:0000313" key="2">
    <source>
        <dbReference type="Proteomes" id="UP000188298"/>
    </source>
</evidence>
<gene>
    <name evidence="1" type="ORF">XJ32_10165</name>
</gene>
<dbReference type="EMBL" id="CP019645">
    <property type="protein sequence ID" value="AQQ60394.1"/>
    <property type="molecule type" value="Genomic_DNA"/>
</dbReference>
<accession>A0A1Q2LIR6</accession>
<dbReference type="KEGG" id="hbl:XJ32_10165"/>
<dbReference type="Proteomes" id="UP000188298">
    <property type="component" value="Chromosome"/>
</dbReference>
<reference evidence="1 2" key="1">
    <citation type="submission" date="2017-02" db="EMBL/GenBank/DDBJ databases">
        <title>Whole genome sequencing of Helicobacter bilis strain AAQJH.</title>
        <authorList>
            <person name="Conlan S."/>
            <person name="Thomas P.J."/>
            <person name="Mullikin J."/>
            <person name="Palmore T.N."/>
            <person name="Frank K.M."/>
            <person name="Segre J.A."/>
        </authorList>
    </citation>
    <scope>NUCLEOTIDE SEQUENCE [LARGE SCALE GENOMIC DNA]</scope>
    <source>
        <strain evidence="1 2">AAQJH</strain>
    </source>
</reference>
<protein>
    <submittedName>
        <fullName evidence="1">Uncharacterized protein</fullName>
    </submittedName>
</protein>
<proteinExistence type="predicted"/>
<evidence type="ECO:0000313" key="1">
    <source>
        <dbReference type="EMBL" id="AQQ60394.1"/>
    </source>
</evidence>
<name>A0A1Q2LIR6_9HELI</name>
<dbReference type="RefSeq" id="WP_077389533.1">
    <property type="nucleotide sequence ID" value="NZ_CP019645.1"/>
</dbReference>
<dbReference type="AlphaFoldDB" id="A0A1Q2LIR6"/>
<organism evidence="1 2">
    <name type="scientific">Helicobacter bilis</name>
    <dbReference type="NCBI Taxonomy" id="37372"/>
    <lineage>
        <taxon>Bacteria</taxon>
        <taxon>Pseudomonadati</taxon>
        <taxon>Campylobacterota</taxon>
        <taxon>Epsilonproteobacteria</taxon>
        <taxon>Campylobacterales</taxon>
        <taxon>Helicobacteraceae</taxon>
        <taxon>Helicobacter</taxon>
    </lineage>
</organism>
<sequence length="405" mass="47769">MNKIAFVIPLHPKHYSLAHTFMQSFMLCNINKQADLCFVFSSKEDSKSFDVFLNRDNNVKNVAMGGGGGNCPYDSIVLSPNIKVDITIDTNALGIVNVKKFYALIELKDKYDYIVILDSECVIIKEVDVFALCEKFYTDKILYGNETLPNSTFFNVNNIYNISRRYFLAHKDFDKLDSNLYLWFNQLCIYKCEYLNEFFQVTQIPKYLYMQTFWDFDYYIFMYYLILYKGFAVHNMEVVAPAGALECEYFHPKNNSKKIYTLEVMVCHQALYEYLNREYIFVIHHLDRISSETFYASLDEIENSLPYRLGMLYETCCKKRLNYFSYLKLACKSLTLYKAQRPENKKVGGVIDYDTHTKIQNIKQSDIYKRGLSLESLCKKYTEKQCSNLRACIRMAYKLLKQRFQ</sequence>